<organism evidence="3 4">
    <name type="scientific">Aurantimonas manganoxydans (strain ATCC BAA-1229 / DSM 21871 / SI85-9A1)</name>
    <dbReference type="NCBI Taxonomy" id="287752"/>
    <lineage>
        <taxon>Bacteria</taxon>
        <taxon>Pseudomonadati</taxon>
        <taxon>Pseudomonadota</taxon>
        <taxon>Alphaproteobacteria</taxon>
        <taxon>Hyphomicrobiales</taxon>
        <taxon>Aurantimonadaceae</taxon>
        <taxon>Aurantimonas</taxon>
    </lineage>
</organism>
<keyword evidence="4" id="KW-1185">Reference proteome</keyword>
<evidence type="ECO:0000256" key="1">
    <source>
        <dbReference type="SAM" id="Coils"/>
    </source>
</evidence>
<proteinExistence type="predicted"/>
<reference evidence="3 4" key="1">
    <citation type="journal article" date="2008" name="Appl. Environ. Microbiol.">
        <title>Genomic insights into Mn(II) oxidation by the marine alphaproteobacterium Aurantimonas sp. strain SI85-9A1.</title>
        <authorList>
            <person name="Dick G.J."/>
            <person name="Podell S."/>
            <person name="Johnson H.A."/>
            <person name="Rivera-Espinoza Y."/>
            <person name="Bernier-Latmani R."/>
            <person name="McCarthy J.K."/>
            <person name="Torpey J.W."/>
            <person name="Clement B.G."/>
            <person name="Gaasterland T."/>
            <person name="Tebo B.M."/>
        </authorList>
    </citation>
    <scope>NUCLEOTIDE SEQUENCE [LARGE SCALE GENOMIC DNA]</scope>
    <source>
        <strain evidence="3 4">SI85-9A1</strain>
    </source>
</reference>
<evidence type="ECO:0000313" key="3">
    <source>
        <dbReference type="EMBL" id="EAS50814.1"/>
    </source>
</evidence>
<comment type="caution">
    <text evidence="3">The sequence shown here is derived from an EMBL/GenBank/DDBJ whole genome shotgun (WGS) entry which is preliminary data.</text>
</comment>
<accession>Q1YJQ9</accession>
<feature type="region of interest" description="Disordered" evidence="2">
    <location>
        <begin position="1"/>
        <end position="30"/>
    </location>
</feature>
<feature type="coiled-coil region" evidence="1">
    <location>
        <begin position="150"/>
        <end position="183"/>
    </location>
</feature>
<dbReference type="BioCyc" id="AURANTIMONAS:SI859A1_00939-MONOMER"/>
<dbReference type="Proteomes" id="UP000000321">
    <property type="component" value="Unassembled WGS sequence"/>
</dbReference>
<evidence type="ECO:0000313" key="4">
    <source>
        <dbReference type="Proteomes" id="UP000000321"/>
    </source>
</evidence>
<dbReference type="AlphaFoldDB" id="Q1YJQ9"/>
<dbReference type="HOGENOM" id="CLU_1473622_0_0_5"/>
<sequence>MTGPVDTEPTRDDDGIEDIPSPPQRTKAGTSAVDIVMNLLRRDELARRHAPELLAQNGGPAIPTDREAGHSPKIVWTGVTYTLAYDLAVELFRYTQRKVEEHDANRVRAWLRDPSRSRMPGRWPDPEETTEAFESRRQRIRECLSGDEFAAAIEKQKEAARKRRAAANALAAFRRKARRLKRR</sequence>
<keyword evidence="1" id="KW-0175">Coiled coil</keyword>
<evidence type="ECO:0000256" key="2">
    <source>
        <dbReference type="SAM" id="MobiDB-lite"/>
    </source>
</evidence>
<protein>
    <submittedName>
        <fullName evidence="3">Uncharacterized protein</fullName>
    </submittedName>
</protein>
<gene>
    <name evidence="3" type="ORF">SI859A1_00939</name>
</gene>
<dbReference type="EMBL" id="AAPJ01000002">
    <property type="protein sequence ID" value="EAS50814.1"/>
    <property type="molecule type" value="Genomic_DNA"/>
</dbReference>
<name>Q1YJQ9_AURMS</name>